<evidence type="ECO:0000259" key="4">
    <source>
        <dbReference type="PROSITE" id="PS50222"/>
    </source>
</evidence>
<accession>A0A8H6G4M4</accession>
<evidence type="ECO:0000313" key="5">
    <source>
        <dbReference type="EMBL" id="KAF6240499.1"/>
    </source>
</evidence>
<dbReference type="PANTHER" id="PTHR23049">
    <property type="entry name" value="MYOSIN REGULATORY LIGHT CHAIN 2"/>
    <property type="match status" value="1"/>
</dbReference>
<reference evidence="5 6" key="1">
    <citation type="journal article" date="2020" name="Genomics">
        <title>Complete, high-quality genomes from long-read metagenomic sequencing of two wolf lichen thalli reveals enigmatic genome architecture.</title>
        <authorList>
            <person name="McKenzie S.K."/>
            <person name="Walston R.F."/>
            <person name="Allen J.L."/>
        </authorList>
    </citation>
    <scope>NUCLEOTIDE SEQUENCE [LARGE SCALE GENOMIC DNA]</scope>
    <source>
        <strain evidence="5">WasteWater2</strain>
    </source>
</reference>
<dbReference type="InterPro" id="IPR050403">
    <property type="entry name" value="Myosin_RLC"/>
</dbReference>
<dbReference type="RefSeq" id="XP_037169758.1">
    <property type="nucleotide sequence ID" value="XM_037303111.1"/>
</dbReference>
<name>A0A8H6G4M4_9LECA</name>
<dbReference type="GeneID" id="59282843"/>
<feature type="compositionally biased region" description="Polar residues" evidence="3">
    <location>
        <begin position="66"/>
        <end position="81"/>
    </location>
</feature>
<sequence>MSLPPAYKPSPLSYGSPRTSPFKRPESPASPFRRPESPSPPSPANLATTPTTSPTKTPQTPLTSPFKLQNAATPPSASGSWTPRGPTPSLTTREPPISPTRSSSTATMIAANQSYATGKPMVNADALSKLPASQVREMREGFQILDRDNDGLVNRDDVVDMLTNLGQDASTTATSQFFPPGAPQTLPLPTFLSTLSSLLAPLSSQTELINALAAFDDHDSGEIDVGELKDALLHTAPDPGERGVNAREIEEVLGGFVGRKAFGKEMKGSGGGGGRGEVFRYREWVWGLMGGEDKNDGEK</sequence>
<dbReference type="PROSITE" id="PS00018">
    <property type="entry name" value="EF_HAND_1"/>
    <property type="match status" value="1"/>
</dbReference>
<dbReference type="Pfam" id="PF13405">
    <property type="entry name" value="EF-hand_6"/>
    <property type="match status" value="1"/>
</dbReference>
<dbReference type="EMBL" id="JACCJC010000003">
    <property type="protein sequence ID" value="KAF6240499.1"/>
    <property type="molecule type" value="Genomic_DNA"/>
</dbReference>
<proteinExistence type="predicted"/>
<gene>
    <name evidence="5" type="ORF">HO173_001167</name>
</gene>
<dbReference type="InterPro" id="IPR018247">
    <property type="entry name" value="EF_Hand_1_Ca_BS"/>
</dbReference>
<dbReference type="AlphaFoldDB" id="A0A8H6G4M4"/>
<feature type="region of interest" description="Disordered" evidence="3">
    <location>
        <begin position="1"/>
        <end position="106"/>
    </location>
</feature>
<comment type="caution">
    <text evidence="5">The sequence shown here is derived from an EMBL/GenBank/DDBJ whole genome shotgun (WGS) entry which is preliminary data.</text>
</comment>
<dbReference type="SMART" id="SM00054">
    <property type="entry name" value="EFh"/>
    <property type="match status" value="2"/>
</dbReference>
<dbReference type="PROSITE" id="PS50222">
    <property type="entry name" value="EF_HAND_2"/>
    <property type="match status" value="2"/>
</dbReference>
<dbReference type="Proteomes" id="UP000578531">
    <property type="component" value="Unassembled WGS sequence"/>
</dbReference>
<evidence type="ECO:0000256" key="3">
    <source>
        <dbReference type="SAM" id="MobiDB-lite"/>
    </source>
</evidence>
<dbReference type="GO" id="GO:0005509">
    <property type="term" value="F:calcium ion binding"/>
    <property type="evidence" value="ECO:0007669"/>
    <property type="project" value="InterPro"/>
</dbReference>
<keyword evidence="1" id="KW-0677">Repeat</keyword>
<protein>
    <recommendedName>
        <fullName evidence="4">EF-hand domain-containing protein</fullName>
    </recommendedName>
</protein>
<feature type="domain" description="EF-hand" evidence="4">
    <location>
        <begin position="203"/>
        <end position="238"/>
    </location>
</feature>
<feature type="domain" description="EF-hand" evidence="4">
    <location>
        <begin position="133"/>
        <end position="168"/>
    </location>
</feature>
<dbReference type="SUPFAM" id="SSF47473">
    <property type="entry name" value="EF-hand"/>
    <property type="match status" value="1"/>
</dbReference>
<evidence type="ECO:0000256" key="2">
    <source>
        <dbReference type="ARBA" id="ARBA00022837"/>
    </source>
</evidence>
<dbReference type="Gene3D" id="1.10.238.10">
    <property type="entry name" value="EF-hand"/>
    <property type="match status" value="1"/>
</dbReference>
<feature type="compositionally biased region" description="Low complexity" evidence="3">
    <location>
        <begin position="44"/>
        <end position="65"/>
    </location>
</feature>
<dbReference type="InterPro" id="IPR002048">
    <property type="entry name" value="EF_hand_dom"/>
</dbReference>
<dbReference type="InterPro" id="IPR011992">
    <property type="entry name" value="EF-hand-dom_pair"/>
</dbReference>
<evidence type="ECO:0000256" key="1">
    <source>
        <dbReference type="ARBA" id="ARBA00022737"/>
    </source>
</evidence>
<dbReference type="OrthoDB" id="429467at2759"/>
<keyword evidence="2" id="KW-0106">Calcium</keyword>
<keyword evidence="6" id="KW-1185">Reference proteome</keyword>
<evidence type="ECO:0000313" key="6">
    <source>
        <dbReference type="Proteomes" id="UP000578531"/>
    </source>
</evidence>
<organism evidence="5 6">
    <name type="scientific">Letharia columbiana</name>
    <dbReference type="NCBI Taxonomy" id="112416"/>
    <lineage>
        <taxon>Eukaryota</taxon>
        <taxon>Fungi</taxon>
        <taxon>Dikarya</taxon>
        <taxon>Ascomycota</taxon>
        <taxon>Pezizomycotina</taxon>
        <taxon>Lecanoromycetes</taxon>
        <taxon>OSLEUM clade</taxon>
        <taxon>Lecanoromycetidae</taxon>
        <taxon>Lecanorales</taxon>
        <taxon>Lecanorineae</taxon>
        <taxon>Parmeliaceae</taxon>
        <taxon>Letharia</taxon>
    </lineage>
</organism>